<evidence type="ECO:0000313" key="4">
    <source>
        <dbReference type="EMBL" id="CAL2106221.1"/>
    </source>
</evidence>
<dbReference type="CDD" id="cd00564">
    <property type="entry name" value="TMP_TenI"/>
    <property type="match status" value="1"/>
</dbReference>
<dbReference type="InterPro" id="IPR022998">
    <property type="entry name" value="ThiamineP_synth_TenI"/>
</dbReference>
<sequence>MLIVLTSEQEIKNEAILLNQLFKNGLEILHLRKPTFYIEGYRNLLKKINPKYYQNIMIHEHHELCLEFGLKGIHLQEQPRINLGSKLQEYVNSFQNKSQELKAKSHTVSSSFHDPEVLNNCTTDFDYHILSPVFSSISKKGYEGKGFDVNTINKKIIGMGGVNTTSIPKVFALGYSGIGVLGGIWNAENPIESFKEIKKQFEKYIN</sequence>
<protein>
    <submittedName>
        <fullName evidence="4">Thiamin-phosphate pyrophosphorylase</fullName>
        <ecNumber evidence="4">2.5.1.3</ecNumber>
    </submittedName>
</protein>
<evidence type="ECO:0000313" key="5">
    <source>
        <dbReference type="Proteomes" id="UP001497602"/>
    </source>
</evidence>
<proteinExistence type="predicted"/>
<evidence type="ECO:0000256" key="2">
    <source>
        <dbReference type="ARBA" id="ARBA00022977"/>
    </source>
</evidence>
<name>A0ABP1FBI4_9FLAO</name>
<dbReference type="Gene3D" id="3.20.20.70">
    <property type="entry name" value="Aldolase class I"/>
    <property type="match status" value="1"/>
</dbReference>
<dbReference type="SUPFAM" id="SSF51391">
    <property type="entry name" value="Thiamin phosphate synthase"/>
    <property type="match status" value="1"/>
</dbReference>
<dbReference type="PANTHER" id="PTHR20857:SF15">
    <property type="entry name" value="THIAMINE-PHOSPHATE SYNTHASE"/>
    <property type="match status" value="1"/>
</dbReference>
<dbReference type="Proteomes" id="UP001497602">
    <property type="component" value="Unassembled WGS sequence"/>
</dbReference>
<keyword evidence="2" id="KW-0784">Thiamine biosynthesis</keyword>
<dbReference type="RefSeq" id="WP_348737988.1">
    <property type="nucleotide sequence ID" value="NZ_CAXJRC010000011.1"/>
</dbReference>
<comment type="pathway">
    <text evidence="1">Cofactor biosynthesis; thiamine diphosphate biosynthesis.</text>
</comment>
<keyword evidence="4" id="KW-0808">Transferase</keyword>
<accession>A0ABP1FBI4</accession>
<organism evidence="4 5">
    <name type="scientific">Tenacibaculum vairaonense</name>
    <dbReference type="NCBI Taxonomy" id="3137860"/>
    <lineage>
        <taxon>Bacteria</taxon>
        <taxon>Pseudomonadati</taxon>
        <taxon>Bacteroidota</taxon>
        <taxon>Flavobacteriia</taxon>
        <taxon>Flavobacteriales</taxon>
        <taxon>Flavobacteriaceae</taxon>
        <taxon>Tenacibaculum</taxon>
    </lineage>
</organism>
<dbReference type="EC" id="2.5.1.3" evidence="4"/>
<keyword evidence="5" id="KW-1185">Reference proteome</keyword>
<dbReference type="PANTHER" id="PTHR20857">
    <property type="entry name" value="THIAMINE-PHOSPHATE PYROPHOSPHORYLASE"/>
    <property type="match status" value="1"/>
</dbReference>
<evidence type="ECO:0000259" key="3">
    <source>
        <dbReference type="Pfam" id="PF02581"/>
    </source>
</evidence>
<reference evidence="4 5" key="1">
    <citation type="submission" date="2024-05" db="EMBL/GenBank/DDBJ databases">
        <authorList>
            <person name="Duchaud E."/>
        </authorList>
    </citation>
    <scope>NUCLEOTIDE SEQUENCE [LARGE SCALE GENOMIC DNA]</scope>
    <source>
        <strain evidence="4">Ena-SAMPLE-TAB-13-05-2024-13:56:06:370-140305</strain>
    </source>
</reference>
<evidence type="ECO:0000256" key="1">
    <source>
        <dbReference type="ARBA" id="ARBA00004948"/>
    </source>
</evidence>
<feature type="domain" description="Thiamine phosphate synthase/TenI" evidence="3">
    <location>
        <begin position="4"/>
        <end position="184"/>
    </location>
</feature>
<dbReference type="InterPro" id="IPR036206">
    <property type="entry name" value="ThiamineP_synth_sf"/>
</dbReference>
<dbReference type="EMBL" id="CAXJRC010000011">
    <property type="protein sequence ID" value="CAL2106221.1"/>
    <property type="molecule type" value="Genomic_DNA"/>
</dbReference>
<dbReference type="Pfam" id="PF02581">
    <property type="entry name" value="TMP-TENI"/>
    <property type="match status" value="1"/>
</dbReference>
<dbReference type="InterPro" id="IPR013785">
    <property type="entry name" value="Aldolase_TIM"/>
</dbReference>
<dbReference type="GO" id="GO:0004789">
    <property type="term" value="F:thiamine-phosphate diphosphorylase activity"/>
    <property type="evidence" value="ECO:0007669"/>
    <property type="project" value="UniProtKB-EC"/>
</dbReference>
<gene>
    <name evidence="4" type="ORF">T190115A13A_10377</name>
</gene>
<comment type="caution">
    <text evidence="4">The sequence shown here is derived from an EMBL/GenBank/DDBJ whole genome shotgun (WGS) entry which is preliminary data.</text>
</comment>